<evidence type="ECO:0000313" key="3">
    <source>
        <dbReference type="Proteomes" id="UP001146120"/>
    </source>
</evidence>
<dbReference type="EMBL" id="DAKRPA010000071">
    <property type="protein sequence ID" value="DBA00060.1"/>
    <property type="molecule type" value="Genomic_DNA"/>
</dbReference>
<feature type="region of interest" description="Disordered" evidence="1">
    <location>
        <begin position="39"/>
        <end position="98"/>
    </location>
</feature>
<feature type="compositionally biased region" description="Low complexity" evidence="1">
    <location>
        <begin position="40"/>
        <end position="53"/>
    </location>
</feature>
<dbReference type="AlphaFoldDB" id="A0AAV2Z2T5"/>
<accession>A0AAV2Z2T5</accession>
<gene>
    <name evidence="2" type="ORF">N0F65_003726</name>
</gene>
<reference evidence="2" key="2">
    <citation type="journal article" date="2023" name="Microbiol Resour">
        <title>Decontamination and Annotation of the Draft Genome Sequence of the Oomycete Lagenidium giganteum ARSEF 373.</title>
        <authorList>
            <person name="Morgan W.R."/>
            <person name="Tartar A."/>
        </authorList>
    </citation>
    <scope>NUCLEOTIDE SEQUENCE</scope>
    <source>
        <strain evidence="2">ARSEF 373</strain>
    </source>
</reference>
<feature type="region of interest" description="Disordered" evidence="1">
    <location>
        <begin position="1"/>
        <end position="25"/>
    </location>
</feature>
<evidence type="ECO:0000256" key="1">
    <source>
        <dbReference type="SAM" id="MobiDB-lite"/>
    </source>
</evidence>
<feature type="non-terminal residue" evidence="2">
    <location>
        <position position="1"/>
    </location>
</feature>
<name>A0AAV2Z2T5_9STRA</name>
<proteinExistence type="predicted"/>
<sequence>DKQPSERDRWSPTGFNRSTPPTHIGVTRGWRQLIGHHPDAGATATAKSAASGKVCSSTKSSGSGPHGILEPPPPSPKQDGGLRRKPSHGHIHKRGARRTFSRVVCTCREPSRRRVEHWLVHNRVYR</sequence>
<evidence type="ECO:0000313" key="2">
    <source>
        <dbReference type="EMBL" id="DBA00060.1"/>
    </source>
</evidence>
<feature type="compositionally biased region" description="Polar residues" evidence="1">
    <location>
        <begin position="54"/>
        <end position="63"/>
    </location>
</feature>
<reference evidence="2" key="1">
    <citation type="submission" date="2022-11" db="EMBL/GenBank/DDBJ databases">
        <authorList>
            <person name="Morgan W.R."/>
            <person name="Tartar A."/>
        </authorList>
    </citation>
    <scope>NUCLEOTIDE SEQUENCE</scope>
    <source>
        <strain evidence="2">ARSEF 373</strain>
    </source>
</reference>
<keyword evidence="3" id="KW-1185">Reference proteome</keyword>
<protein>
    <submittedName>
        <fullName evidence="2">Uncharacterized protein</fullName>
    </submittedName>
</protein>
<feature type="compositionally biased region" description="Basic residues" evidence="1">
    <location>
        <begin position="83"/>
        <end position="98"/>
    </location>
</feature>
<feature type="compositionally biased region" description="Basic and acidic residues" evidence="1">
    <location>
        <begin position="1"/>
        <end position="10"/>
    </location>
</feature>
<comment type="caution">
    <text evidence="2">The sequence shown here is derived from an EMBL/GenBank/DDBJ whole genome shotgun (WGS) entry which is preliminary data.</text>
</comment>
<organism evidence="2 3">
    <name type="scientific">Lagenidium giganteum</name>
    <dbReference type="NCBI Taxonomy" id="4803"/>
    <lineage>
        <taxon>Eukaryota</taxon>
        <taxon>Sar</taxon>
        <taxon>Stramenopiles</taxon>
        <taxon>Oomycota</taxon>
        <taxon>Peronosporomycetes</taxon>
        <taxon>Pythiales</taxon>
        <taxon>Pythiaceae</taxon>
    </lineage>
</organism>
<dbReference type="Proteomes" id="UP001146120">
    <property type="component" value="Unassembled WGS sequence"/>
</dbReference>